<reference evidence="8 9" key="1">
    <citation type="submission" date="2019-06" db="EMBL/GenBank/DDBJ databases">
        <title>Wine fermentation using esterase from Monascus purpureus.</title>
        <authorList>
            <person name="Geng C."/>
            <person name="Zhang Y."/>
        </authorList>
    </citation>
    <scope>NUCLEOTIDE SEQUENCE [LARGE SCALE GENOMIC DNA]</scope>
    <source>
        <strain evidence="8">HQ1</strain>
    </source>
</reference>
<keyword evidence="5 7" id="KW-1133">Transmembrane helix</keyword>
<dbReference type="AlphaFoldDB" id="A0A507QPC3"/>
<dbReference type="GO" id="GO:0005886">
    <property type="term" value="C:plasma membrane"/>
    <property type="evidence" value="ECO:0007669"/>
    <property type="project" value="TreeGrafter"/>
</dbReference>
<sequence length="169" mass="18075">MPDIMDNSHEALSHSNESKMPHYVGAQQSFVSSSSRKRQRTFDSVGSILSIGAFVTAIMPIKFGGGLYEWKSGAIIALFLSAGVLWIAFSVQQTLLLFTSVTDRMFPSYIYGFKALLGLGGGSFAQAGYTVIQTVVPPEDLGLAIIPKSSSNSAILKDNGRFSSAVLVS</sequence>
<proteinExistence type="inferred from homology"/>
<dbReference type="GO" id="GO:0022857">
    <property type="term" value="F:transmembrane transporter activity"/>
    <property type="evidence" value="ECO:0007669"/>
    <property type="project" value="TreeGrafter"/>
</dbReference>
<keyword evidence="3" id="KW-0813">Transport</keyword>
<comment type="caution">
    <text evidence="8">The sequence shown here is derived from an EMBL/GenBank/DDBJ whole genome shotgun (WGS) entry which is preliminary data.</text>
</comment>
<feature type="transmembrane region" description="Helical" evidence="7">
    <location>
        <begin position="73"/>
        <end position="98"/>
    </location>
</feature>
<protein>
    <submittedName>
        <fullName evidence="8">Uncharacterized protein</fullName>
    </submittedName>
</protein>
<evidence type="ECO:0000256" key="5">
    <source>
        <dbReference type="ARBA" id="ARBA00022989"/>
    </source>
</evidence>
<keyword evidence="4 7" id="KW-0812">Transmembrane</keyword>
<feature type="transmembrane region" description="Helical" evidence="7">
    <location>
        <begin position="42"/>
        <end position="61"/>
    </location>
</feature>
<accession>A0A507QPC3</accession>
<comment type="similarity">
    <text evidence="2">Belongs to the major facilitator superfamily. TCR/Tet family.</text>
</comment>
<dbReference type="PANTHER" id="PTHR23501:SF12">
    <property type="entry name" value="MAJOR FACILITATOR SUPERFAMILY (MFS) PROFILE DOMAIN-CONTAINING PROTEIN-RELATED"/>
    <property type="match status" value="1"/>
</dbReference>
<dbReference type="Proteomes" id="UP000319663">
    <property type="component" value="Unassembled WGS sequence"/>
</dbReference>
<organism evidence="8 9">
    <name type="scientific">Monascus purpureus</name>
    <name type="common">Red mold</name>
    <name type="synonym">Monascus anka</name>
    <dbReference type="NCBI Taxonomy" id="5098"/>
    <lineage>
        <taxon>Eukaryota</taxon>
        <taxon>Fungi</taxon>
        <taxon>Dikarya</taxon>
        <taxon>Ascomycota</taxon>
        <taxon>Pezizomycotina</taxon>
        <taxon>Eurotiomycetes</taxon>
        <taxon>Eurotiomycetidae</taxon>
        <taxon>Eurotiales</taxon>
        <taxon>Aspergillaceae</taxon>
        <taxon>Monascus</taxon>
    </lineage>
</organism>
<name>A0A507QPC3_MONPU</name>
<comment type="subcellular location">
    <subcellularLocation>
        <location evidence="1">Membrane</location>
        <topology evidence="1">Multi-pass membrane protein</topology>
    </subcellularLocation>
</comment>
<evidence type="ECO:0000313" key="9">
    <source>
        <dbReference type="Proteomes" id="UP000319663"/>
    </source>
</evidence>
<evidence type="ECO:0000256" key="2">
    <source>
        <dbReference type="ARBA" id="ARBA00007520"/>
    </source>
</evidence>
<keyword evidence="6 7" id="KW-0472">Membrane</keyword>
<evidence type="ECO:0000313" key="8">
    <source>
        <dbReference type="EMBL" id="TQB68850.1"/>
    </source>
</evidence>
<evidence type="ECO:0000256" key="4">
    <source>
        <dbReference type="ARBA" id="ARBA00022692"/>
    </source>
</evidence>
<evidence type="ECO:0000256" key="7">
    <source>
        <dbReference type="SAM" id="Phobius"/>
    </source>
</evidence>
<keyword evidence="9" id="KW-1185">Reference proteome</keyword>
<evidence type="ECO:0000256" key="6">
    <source>
        <dbReference type="ARBA" id="ARBA00023136"/>
    </source>
</evidence>
<dbReference type="EMBL" id="VIFY01000186">
    <property type="protein sequence ID" value="TQB68850.1"/>
    <property type="molecule type" value="Genomic_DNA"/>
</dbReference>
<gene>
    <name evidence="8" type="ORF">MPDQ_002686</name>
</gene>
<evidence type="ECO:0000256" key="3">
    <source>
        <dbReference type="ARBA" id="ARBA00022448"/>
    </source>
</evidence>
<dbReference type="PANTHER" id="PTHR23501">
    <property type="entry name" value="MAJOR FACILITATOR SUPERFAMILY"/>
    <property type="match status" value="1"/>
</dbReference>
<evidence type="ECO:0000256" key="1">
    <source>
        <dbReference type="ARBA" id="ARBA00004141"/>
    </source>
</evidence>